<organism evidence="1 2">
    <name type="scientific">Cellulomonas terrae</name>
    <dbReference type="NCBI Taxonomy" id="311234"/>
    <lineage>
        <taxon>Bacteria</taxon>
        <taxon>Bacillati</taxon>
        <taxon>Actinomycetota</taxon>
        <taxon>Actinomycetes</taxon>
        <taxon>Micrococcales</taxon>
        <taxon>Cellulomonadaceae</taxon>
        <taxon>Cellulomonas</taxon>
    </lineage>
</organism>
<evidence type="ECO:0000313" key="2">
    <source>
        <dbReference type="Proteomes" id="UP000321049"/>
    </source>
</evidence>
<dbReference type="Proteomes" id="UP000321049">
    <property type="component" value="Unassembled WGS sequence"/>
</dbReference>
<sequence length="185" mass="20707">MATGGYVLAESGLEHDLVRLLDRSRATAWLVAQPARLRFEIASRHPLTHVPDLVSMTVDGTATIWDCRAEELQDDDFRTKSALTKMACAVVGWHYEVFVGQPMVERLNERWLAGFRRPRLWHERQRVILLATARDGTSLGDLLDLDDGSGELISTAWHLLWTGELECNLAGALRRETAVAARSDG</sequence>
<gene>
    <name evidence="1" type="ORF">CTE05_16730</name>
</gene>
<accession>A0A511JJK3</accession>
<dbReference type="AlphaFoldDB" id="A0A511JJK3"/>
<name>A0A511JJK3_9CELL</name>
<protein>
    <recommendedName>
        <fullName evidence="3">TnsA endonuclease N-terminal domain-containing protein</fullName>
    </recommendedName>
</protein>
<keyword evidence="2" id="KW-1185">Reference proteome</keyword>
<reference evidence="1 2" key="1">
    <citation type="submission" date="2019-07" db="EMBL/GenBank/DDBJ databases">
        <title>Whole genome shotgun sequence of Cellulomonas terrae NBRC 100819.</title>
        <authorList>
            <person name="Hosoyama A."/>
            <person name="Uohara A."/>
            <person name="Ohji S."/>
            <person name="Ichikawa N."/>
        </authorList>
    </citation>
    <scope>NUCLEOTIDE SEQUENCE [LARGE SCALE GENOMIC DNA]</scope>
    <source>
        <strain evidence="1 2">NBRC 100819</strain>
    </source>
</reference>
<proteinExistence type="predicted"/>
<dbReference type="InterPro" id="IPR048000">
    <property type="entry name" value="TnsA-like"/>
</dbReference>
<evidence type="ECO:0000313" key="1">
    <source>
        <dbReference type="EMBL" id="GEL98126.1"/>
    </source>
</evidence>
<dbReference type="EMBL" id="BJWH01000007">
    <property type="protein sequence ID" value="GEL98126.1"/>
    <property type="molecule type" value="Genomic_DNA"/>
</dbReference>
<dbReference type="NCBIfam" id="NF033179">
    <property type="entry name" value="TnsA_like_Actin"/>
    <property type="match status" value="1"/>
</dbReference>
<evidence type="ECO:0008006" key="3">
    <source>
        <dbReference type="Google" id="ProtNLM"/>
    </source>
</evidence>
<comment type="caution">
    <text evidence="1">The sequence shown here is derived from an EMBL/GenBank/DDBJ whole genome shotgun (WGS) entry which is preliminary data.</text>
</comment>